<name>L5JSR8_PTEAL</name>
<gene>
    <name evidence="2" type="ORF">PAL_GLEAN10020944</name>
</gene>
<dbReference type="PANTHER" id="PTHR36868">
    <property type="entry name" value="NUTRITIONALLY-REGULATED ADIPOSE AND CARDIAC ENRICHED PROTEIN HOMOLOG"/>
    <property type="match status" value="1"/>
</dbReference>
<dbReference type="InParanoid" id="L5JSR8"/>
<dbReference type="Proteomes" id="UP000010552">
    <property type="component" value="Unassembled WGS sequence"/>
</dbReference>
<protein>
    <submittedName>
        <fullName evidence="2">Uncharacterized protein</fullName>
    </submittedName>
</protein>
<sequence length="109" mass="11729">MTSLLLQDHVTVNEDRGTGLEPRLPARDASDQEECAGHSGLTEAQGEAAPSRPQRHRGSLLLRLSLCALLGLALGLYCAGTKPIALALEDLQARLLALVLRLRHCVLQL</sequence>
<dbReference type="Pfam" id="PF15555">
    <property type="entry name" value="DUF4658"/>
    <property type="match status" value="1"/>
</dbReference>
<evidence type="ECO:0000256" key="1">
    <source>
        <dbReference type="SAM" id="MobiDB-lite"/>
    </source>
</evidence>
<reference evidence="3" key="1">
    <citation type="journal article" date="2013" name="Science">
        <title>Comparative analysis of bat genomes provides insight into the evolution of flight and immunity.</title>
        <authorList>
            <person name="Zhang G."/>
            <person name="Cowled C."/>
            <person name="Shi Z."/>
            <person name="Huang Z."/>
            <person name="Bishop-Lilly K.A."/>
            <person name="Fang X."/>
            <person name="Wynne J.W."/>
            <person name="Xiong Z."/>
            <person name="Baker M.L."/>
            <person name="Zhao W."/>
            <person name="Tachedjian M."/>
            <person name="Zhu Y."/>
            <person name="Zhou P."/>
            <person name="Jiang X."/>
            <person name="Ng J."/>
            <person name="Yang L."/>
            <person name="Wu L."/>
            <person name="Xiao J."/>
            <person name="Feng Y."/>
            <person name="Chen Y."/>
            <person name="Sun X."/>
            <person name="Zhang Y."/>
            <person name="Marsh G.A."/>
            <person name="Crameri G."/>
            <person name="Broder C.C."/>
            <person name="Frey K.G."/>
            <person name="Wang L.F."/>
            <person name="Wang J."/>
        </authorList>
    </citation>
    <scope>NUCLEOTIDE SEQUENCE [LARGE SCALE GENOMIC DNA]</scope>
</reference>
<dbReference type="STRING" id="9402.L5JSR8"/>
<proteinExistence type="predicted"/>
<dbReference type="InterPro" id="IPR028114">
    <property type="entry name" value="DUF4658"/>
</dbReference>
<keyword evidence="3" id="KW-1185">Reference proteome</keyword>
<dbReference type="AlphaFoldDB" id="L5JSR8"/>
<evidence type="ECO:0000313" key="2">
    <source>
        <dbReference type="EMBL" id="ELK01253.1"/>
    </source>
</evidence>
<dbReference type="PANTHER" id="PTHR36868:SF1">
    <property type="entry name" value="NUTRITIONALLY-REGULATED ADIPOSE AND CARDIAC ENRICHED PROTEIN HOMOLOG"/>
    <property type="match status" value="1"/>
</dbReference>
<organism evidence="2 3">
    <name type="scientific">Pteropus alecto</name>
    <name type="common">Black flying fox</name>
    <dbReference type="NCBI Taxonomy" id="9402"/>
    <lineage>
        <taxon>Eukaryota</taxon>
        <taxon>Metazoa</taxon>
        <taxon>Chordata</taxon>
        <taxon>Craniata</taxon>
        <taxon>Vertebrata</taxon>
        <taxon>Euteleostomi</taxon>
        <taxon>Mammalia</taxon>
        <taxon>Eutheria</taxon>
        <taxon>Laurasiatheria</taxon>
        <taxon>Chiroptera</taxon>
        <taxon>Yinpterochiroptera</taxon>
        <taxon>Pteropodoidea</taxon>
        <taxon>Pteropodidae</taxon>
        <taxon>Pteropodinae</taxon>
        <taxon>Pteropus</taxon>
    </lineage>
</organism>
<dbReference type="GO" id="GO:0005886">
    <property type="term" value="C:plasma membrane"/>
    <property type="evidence" value="ECO:0007669"/>
    <property type="project" value="TreeGrafter"/>
</dbReference>
<feature type="compositionally biased region" description="Basic and acidic residues" evidence="1">
    <location>
        <begin position="12"/>
        <end position="30"/>
    </location>
</feature>
<dbReference type="FunCoup" id="L5JSR8">
    <property type="interactions" value="5"/>
</dbReference>
<accession>L5JSR8</accession>
<evidence type="ECO:0000313" key="3">
    <source>
        <dbReference type="Proteomes" id="UP000010552"/>
    </source>
</evidence>
<dbReference type="EMBL" id="KB031153">
    <property type="protein sequence ID" value="ELK01253.1"/>
    <property type="molecule type" value="Genomic_DNA"/>
</dbReference>
<feature type="region of interest" description="Disordered" evidence="1">
    <location>
        <begin position="12"/>
        <end position="53"/>
    </location>
</feature>
<dbReference type="eggNOG" id="ENOG502S3R9">
    <property type="taxonomic scope" value="Eukaryota"/>
</dbReference>